<dbReference type="InterPro" id="IPR036388">
    <property type="entry name" value="WH-like_DNA-bd_sf"/>
</dbReference>
<evidence type="ECO:0000313" key="5">
    <source>
        <dbReference type="Proteomes" id="UP000315439"/>
    </source>
</evidence>
<gene>
    <name evidence="4" type="ORF">FLL46_02395</name>
</gene>
<dbReference type="GO" id="GO:0003677">
    <property type="term" value="F:DNA binding"/>
    <property type="evidence" value="ECO:0007669"/>
    <property type="project" value="UniProtKB-UniRule"/>
</dbReference>
<dbReference type="Pfam" id="PF00486">
    <property type="entry name" value="Trans_reg_C"/>
    <property type="match status" value="1"/>
</dbReference>
<dbReference type="OrthoDB" id="6199523at2"/>
<dbReference type="SMART" id="SM00862">
    <property type="entry name" value="Trans_reg_C"/>
    <property type="match status" value="1"/>
</dbReference>
<dbReference type="AlphaFoldDB" id="A0A545UJV8"/>
<dbReference type="Gene3D" id="1.10.10.10">
    <property type="entry name" value="Winged helix-like DNA-binding domain superfamily/Winged helix DNA-binding domain"/>
    <property type="match status" value="1"/>
</dbReference>
<comment type="caution">
    <text evidence="4">The sequence shown here is derived from an EMBL/GenBank/DDBJ whole genome shotgun (WGS) entry which is preliminary data.</text>
</comment>
<reference evidence="4 5" key="1">
    <citation type="submission" date="2019-07" db="EMBL/GenBank/DDBJ databases">
        <title>Draft genome for Aliikangiella sp. M105.</title>
        <authorList>
            <person name="Wang G."/>
        </authorList>
    </citation>
    <scope>NUCLEOTIDE SEQUENCE [LARGE SCALE GENOMIC DNA]</scope>
    <source>
        <strain evidence="4 5">M105</strain>
    </source>
</reference>
<dbReference type="PROSITE" id="PS51755">
    <property type="entry name" value="OMPR_PHOB"/>
    <property type="match status" value="1"/>
</dbReference>
<dbReference type="CDD" id="cd00383">
    <property type="entry name" value="trans_reg_C"/>
    <property type="match status" value="1"/>
</dbReference>
<dbReference type="GO" id="GO:0006355">
    <property type="term" value="P:regulation of DNA-templated transcription"/>
    <property type="evidence" value="ECO:0007669"/>
    <property type="project" value="InterPro"/>
</dbReference>
<accession>A0A545UJV8</accession>
<name>A0A545UJV8_9GAMM</name>
<dbReference type="SUPFAM" id="SSF48452">
    <property type="entry name" value="TPR-like"/>
    <property type="match status" value="1"/>
</dbReference>
<evidence type="ECO:0000313" key="4">
    <source>
        <dbReference type="EMBL" id="TQV89750.1"/>
    </source>
</evidence>
<dbReference type="Gene3D" id="1.25.40.10">
    <property type="entry name" value="Tetratricopeptide repeat domain"/>
    <property type="match status" value="1"/>
</dbReference>
<dbReference type="InterPro" id="IPR016032">
    <property type="entry name" value="Sig_transdc_resp-reg_C-effctor"/>
</dbReference>
<evidence type="ECO:0000256" key="1">
    <source>
        <dbReference type="ARBA" id="ARBA00023125"/>
    </source>
</evidence>
<protein>
    <submittedName>
        <fullName evidence="4">Transcriptional regulator</fullName>
    </submittedName>
</protein>
<feature type="DNA-binding region" description="OmpR/PhoB-type" evidence="2">
    <location>
        <begin position="1"/>
        <end position="93"/>
    </location>
</feature>
<evidence type="ECO:0000256" key="2">
    <source>
        <dbReference type="PROSITE-ProRule" id="PRU01091"/>
    </source>
</evidence>
<dbReference type="InterPro" id="IPR001867">
    <property type="entry name" value="OmpR/PhoB-type_DNA-bd"/>
</dbReference>
<keyword evidence="5" id="KW-1185">Reference proteome</keyword>
<sequence>MLYRFKDFEFDSASLVLTKNGDALAIRHNEAKVLALLLERADKVLSKEDILSHIWQDKVVSEQAVFQNISHLRNLFGNDAIKTFPKRGYQWQLETEQAVLNKQTPQDESGLSKQPIIQSSANLPKNRKFPLIAVFTIMVVTLLAVFLNQNESAQESESSSIEIAYIPIKHRAEQQTILLEDSTEFKFNQISHLSYAQFMASAELEYPKLAAESPLVLVGEIRTYNQKVRLDFLLKGPYGDWQGQLSGKSNEVVINQLQTHLKQPIIFDLLNNVQGPEVKQAKLTIAHQNAPGDLIILGELTQSYYSVGEFDKAMVMAEKLAQTAQGENNAQQLGNAFLTQGIIANRKDLIELSTQKLDLAIEQFQIAGDLKRHADALSQKSWLAYVKNDYAGVKASLLKSAQLALEANDIERELHALTYLSVLAHKGKQEEDKYRYLIQAENKMRAYELPTYRFAKIPFHHAIYAKTPSAKEPHLIRVLEYTALTPDHWVAQSSRSQLMNYYIAQNRLTDARALLERATSDNAENSYLKTLLAKAEQDIDAFVHHAQRTFEQAQLAGVKDMSLDVALLICSTPNKQLDDAIYSQFIKENATKNWRRVNESKLATLNL</sequence>
<dbReference type="Proteomes" id="UP000315439">
    <property type="component" value="Unassembled WGS sequence"/>
</dbReference>
<keyword evidence="1 2" id="KW-0238">DNA-binding</keyword>
<feature type="domain" description="OmpR/PhoB-type" evidence="3">
    <location>
        <begin position="1"/>
        <end position="93"/>
    </location>
</feature>
<evidence type="ECO:0000259" key="3">
    <source>
        <dbReference type="PROSITE" id="PS51755"/>
    </source>
</evidence>
<dbReference type="SUPFAM" id="SSF46894">
    <property type="entry name" value="C-terminal effector domain of the bipartite response regulators"/>
    <property type="match status" value="1"/>
</dbReference>
<dbReference type="GO" id="GO:0000160">
    <property type="term" value="P:phosphorelay signal transduction system"/>
    <property type="evidence" value="ECO:0007669"/>
    <property type="project" value="InterPro"/>
</dbReference>
<dbReference type="EMBL" id="VIKS01000001">
    <property type="protein sequence ID" value="TQV89750.1"/>
    <property type="molecule type" value="Genomic_DNA"/>
</dbReference>
<organism evidence="4 5">
    <name type="scientific">Aliikangiella coralliicola</name>
    <dbReference type="NCBI Taxonomy" id="2592383"/>
    <lineage>
        <taxon>Bacteria</taxon>
        <taxon>Pseudomonadati</taxon>
        <taxon>Pseudomonadota</taxon>
        <taxon>Gammaproteobacteria</taxon>
        <taxon>Oceanospirillales</taxon>
        <taxon>Pleioneaceae</taxon>
        <taxon>Aliikangiella</taxon>
    </lineage>
</organism>
<dbReference type="InterPro" id="IPR011990">
    <property type="entry name" value="TPR-like_helical_dom_sf"/>
</dbReference>
<proteinExistence type="predicted"/>
<dbReference type="RefSeq" id="WP_142891814.1">
    <property type="nucleotide sequence ID" value="NZ_ML660160.1"/>
</dbReference>